<protein>
    <recommendedName>
        <fullName evidence="3">Helicase C-terminal domain-containing protein</fullName>
    </recommendedName>
</protein>
<dbReference type="EMBL" id="JAPMOS010000426">
    <property type="protein sequence ID" value="KAJ4452646.1"/>
    <property type="molecule type" value="Genomic_DNA"/>
</dbReference>
<proteinExistence type="predicted"/>
<organism evidence="1 2">
    <name type="scientific">Paratrimastix pyriformis</name>
    <dbReference type="NCBI Taxonomy" id="342808"/>
    <lineage>
        <taxon>Eukaryota</taxon>
        <taxon>Metamonada</taxon>
        <taxon>Preaxostyla</taxon>
        <taxon>Paratrimastigidae</taxon>
        <taxon>Paratrimastix</taxon>
    </lineage>
</organism>
<evidence type="ECO:0000313" key="2">
    <source>
        <dbReference type="Proteomes" id="UP001141327"/>
    </source>
</evidence>
<keyword evidence="2" id="KW-1185">Reference proteome</keyword>
<dbReference type="Proteomes" id="UP001141327">
    <property type="component" value="Unassembled WGS sequence"/>
</dbReference>
<name>A0ABQ8U2Z9_9EUKA</name>
<sequence length="316" mass="36047">MKLLQQEKRVACFISGRNIMESIRQYVQTALPNINVVTFSGKDNEMHKKGDEYVSHFAQKREIISNDVGKYLVDSDTRLFMYTSTITAGVDINVNHFDTFIHLINSNMSPIETAQAIFRVRRYRMHEGLIVYQHSKNDIKTQTLEQILSLGNTTEHASSMAVVIGPSRSRAVASGYEWQDHRATWMDEDAEGRWQRAAEHWVPTPDEAMQLGKKNNTAYLMTVRDPLFEEKNAWCEMAKDLGLSIEAGLGVIPSDVIIYHHKETRSMYHKMIKAQGESGTISRGVELLRHAHDKCTRAETITTLPVVMQRPISTYS</sequence>
<reference evidence="1" key="1">
    <citation type="journal article" date="2022" name="bioRxiv">
        <title>Genomics of Preaxostyla Flagellates Illuminates Evolutionary Transitions and the Path Towards Mitochondrial Loss.</title>
        <authorList>
            <person name="Novak L.V.F."/>
            <person name="Treitli S.C."/>
            <person name="Pyrih J."/>
            <person name="Halakuc P."/>
            <person name="Pipaliya S.V."/>
            <person name="Vacek V."/>
            <person name="Brzon O."/>
            <person name="Soukal P."/>
            <person name="Eme L."/>
            <person name="Dacks J.B."/>
            <person name="Karnkowska A."/>
            <person name="Elias M."/>
            <person name="Hampl V."/>
        </authorList>
    </citation>
    <scope>NUCLEOTIDE SEQUENCE</scope>
    <source>
        <strain evidence="1">RCP-MX</strain>
    </source>
</reference>
<comment type="caution">
    <text evidence="1">The sequence shown here is derived from an EMBL/GenBank/DDBJ whole genome shotgun (WGS) entry which is preliminary data.</text>
</comment>
<evidence type="ECO:0000313" key="1">
    <source>
        <dbReference type="EMBL" id="KAJ4452646.1"/>
    </source>
</evidence>
<evidence type="ECO:0008006" key="3">
    <source>
        <dbReference type="Google" id="ProtNLM"/>
    </source>
</evidence>
<accession>A0ABQ8U2Z9</accession>
<gene>
    <name evidence="1" type="ORF">PAPYR_13139</name>
</gene>